<evidence type="ECO:0000259" key="4">
    <source>
        <dbReference type="PROSITE" id="PS51898"/>
    </source>
</evidence>
<sequence>MFKKKTKNGKVRFIEKFYDEKRSKWRQTEITMNSASRQSSAEAKRLLTIKIEKLKAELTQSEAQTLSRKSLTVRELYEEWREIRYLELKVTTFKVQNQIFESLLRPLFEKSISEVTVKDIHEIIFKGNRSIKTKRAYKALLTQFFDYALTLQFISENPVSQIQLPKRKITLEDVQNSKERFLNSEDLEVIINFAKHKNMNLSNNHNFFAENQKRYLLTYIFLFCTGLRVGELQALKFSDVEDNVAHISHSIDRRNHKENERVLVSPKTIHSFRNVLLNNQALEIIEYFKSNCKDKEFIFVNQNGELLVYKTLHQNFKKLCQKALGTNKNYSLHMLRHSAISYMSEIGLPEKAIMAQVGHVKSDMTLHYTHLTRQMKNQTTSQLNRLNFSLNISDEKPL</sequence>
<evidence type="ECO:0000313" key="6">
    <source>
        <dbReference type="Proteomes" id="UP001152614"/>
    </source>
</evidence>
<dbReference type="GO" id="GO:0003677">
    <property type="term" value="F:DNA binding"/>
    <property type="evidence" value="ECO:0007669"/>
    <property type="project" value="UniProtKB-KW"/>
</dbReference>
<comment type="similarity">
    <text evidence="1">Belongs to the 'phage' integrase family.</text>
</comment>
<dbReference type="InterPro" id="IPR010998">
    <property type="entry name" value="Integrase_recombinase_N"/>
</dbReference>
<dbReference type="GO" id="GO:0006310">
    <property type="term" value="P:DNA recombination"/>
    <property type="evidence" value="ECO:0007669"/>
    <property type="project" value="UniProtKB-KW"/>
</dbReference>
<dbReference type="AlphaFoldDB" id="A0A9X4NGS0"/>
<dbReference type="EMBL" id="JAOWLY010000005">
    <property type="protein sequence ID" value="MDG4983771.1"/>
    <property type="molecule type" value="Genomic_DNA"/>
</dbReference>
<organism evidence="5 6">
    <name type="scientific">Lactococcus lactis</name>
    <dbReference type="NCBI Taxonomy" id="1358"/>
    <lineage>
        <taxon>Bacteria</taxon>
        <taxon>Bacillati</taxon>
        <taxon>Bacillota</taxon>
        <taxon>Bacilli</taxon>
        <taxon>Lactobacillales</taxon>
        <taxon>Streptococcaceae</taxon>
        <taxon>Lactococcus</taxon>
    </lineage>
</organism>
<keyword evidence="2" id="KW-0238">DNA-binding</keyword>
<reference evidence="5" key="1">
    <citation type="submission" date="2022-10" db="EMBL/GenBank/DDBJ databases">
        <authorList>
            <person name="Turner M.S."/>
            <person name="Huang W."/>
        </authorList>
    </citation>
    <scope>NUCLEOTIDE SEQUENCE</scope>
    <source>
        <strain evidence="5">3</strain>
    </source>
</reference>
<proteinExistence type="inferred from homology"/>
<dbReference type="InterPro" id="IPR011010">
    <property type="entry name" value="DNA_brk_join_enz"/>
</dbReference>
<keyword evidence="3" id="KW-0233">DNA recombination</keyword>
<dbReference type="PANTHER" id="PTHR30349">
    <property type="entry name" value="PHAGE INTEGRASE-RELATED"/>
    <property type="match status" value="1"/>
</dbReference>
<dbReference type="Gene3D" id="1.10.443.10">
    <property type="entry name" value="Intergrase catalytic core"/>
    <property type="match status" value="1"/>
</dbReference>
<dbReference type="RefSeq" id="WP_278228877.1">
    <property type="nucleotide sequence ID" value="NZ_JAOWLY010000005.1"/>
</dbReference>
<reference evidence="5" key="2">
    <citation type="journal article" date="2023" name="Food Microbiol.">
        <title>Evaluation of the fermentation potential of lactic acid bacteria isolated from herbs, fruits and vegetables as starter cultures in nut-based milk alternatives.</title>
        <authorList>
            <person name="Huang W."/>
            <person name="Dong A."/>
            <person name="Pham H.T."/>
            <person name="Zhou C."/>
            <person name="Huo Z."/>
            <person name="Watjen A.P."/>
            <person name="Prakash S."/>
            <person name="Bang-Berthelsen C.H."/>
            <person name="Turner M.S."/>
        </authorList>
    </citation>
    <scope>NUCLEOTIDE SEQUENCE</scope>
    <source>
        <strain evidence="5">3</strain>
    </source>
</reference>
<name>A0A9X4NGS0_9LACT</name>
<dbReference type="InterPro" id="IPR050090">
    <property type="entry name" value="Tyrosine_recombinase_XerCD"/>
</dbReference>
<comment type="caution">
    <text evidence="5">The sequence shown here is derived from an EMBL/GenBank/DDBJ whole genome shotgun (WGS) entry which is preliminary data.</text>
</comment>
<evidence type="ECO:0000256" key="3">
    <source>
        <dbReference type="ARBA" id="ARBA00023172"/>
    </source>
</evidence>
<dbReference type="Gene3D" id="1.10.150.130">
    <property type="match status" value="1"/>
</dbReference>
<accession>A0A9X4NGS0</accession>
<evidence type="ECO:0000313" key="5">
    <source>
        <dbReference type="EMBL" id="MDG4983771.1"/>
    </source>
</evidence>
<evidence type="ECO:0000256" key="1">
    <source>
        <dbReference type="ARBA" id="ARBA00008857"/>
    </source>
</evidence>
<gene>
    <name evidence="5" type="ORF">OGZ51_06375</name>
</gene>
<dbReference type="GO" id="GO:0015074">
    <property type="term" value="P:DNA integration"/>
    <property type="evidence" value="ECO:0007669"/>
    <property type="project" value="InterPro"/>
</dbReference>
<dbReference type="InterPro" id="IPR013762">
    <property type="entry name" value="Integrase-like_cat_sf"/>
</dbReference>
<dbReference type="SUPFAM" id="SSF56349">
    <property type="entry name" value="DNA breaking-rejoining enzymes"/>
    <property type="match status" value="1"/>
</dbReference>
<feature type="domain" description="Tyr recombinase" evidence="4">
    <location>
        <begin position="177"/>
        <end position="381"/>
    </location>
</feature>
<dbReference type="InterPro" id="IPR002104">
    <property type="entry name" value="Integrase_catalytic"/>
</dbReference>
<dbReference type="Proteomes" id="UP001152614">
    <property type="component" value="Unassembled WGS sequence"/>
</dbReference>
<evidence type="ECO:0000256" key="2">
    <source>
        <dbReference type="ARBA" id="ARBA00023125"/>
    </source>
</evidence>
<dbReference type="CDD" id="cd01189">
    <property type="entry name" value="INT_ICEBs1_C_like"/>
    <property type="match status" value="1"/>
</dbReference>
<dbReference type="PANTHER" id="PTHR30349:SF64">
    <property type="entry name" value="PROPHAGE INTEGRASE INTD-RELATED"/>
    <property type="match status" value="1"/>
</dbReference>
<protein>
    <submittedName>
        <fullName evidence="5">Site-specific integrase</fullName>
    </submittedName>
</protein>
<dbReference type="PROSITE" id="PS51898">
    <property type="entry name" value="TYR_RECOMBINASE"/>
    <property type="match status" value="1"/>
</dbReference>
<dbReference type="Pfam" id="PF00589">
    <property type="entry name" value="Phage_integrase"/>
    <property type="match status" value="1"/>
</dbReference>